<evidence type="ECO:0000259" key="30">
    <source>
        <dbReference type="PROSITE" id="PS50025"/>
    </source>
</evidence>
<feature type="transmembrane region" description="Helical" evidence="28">
    <location>
        <begin position="2574"/>
        <end position="2593"/>
    </location>
</feature>
<dbReference type="CDD" id="cd00054">
    <property type="entry name" value="EGF_CA"/>
    <property type="match status" value="5"/>
</dbReference>
<keyword evidence="21" id="KW-0379">Hydroxylation</keyword>
<keyword evidence="14 28" id="KW-1133">Transmembrane helix</keyword>
<keyword evidence="6" id="KW-0217">Developmental protein</keyword>
<accession>A0A8K0EVF7</accession>
<feature type="transmembrane region" description="Helical" evidence="28">
    <location>
        <begin position="2696"/>
        <end position="2717"/>
    </location>
</feature>
<dbReference type="PROSITE" id="PS01186">
    <property type="entry name" value="EGF_2"/>
    <property type="match status" value="2"/>
</dbReference>
<dbReference type="CDD" id="cd00055">
    <property type="entry name" value="EGF_Lam"/>
    <property type="match status" value="2"/>
</dbReference>
<keyword evidence="12" id="KW-0677">Repeat</keyword>
<dbReference type="PROSITE" id="PS00650">
    <property type="entry name" value="G_PROTEIN_RECEP_F2_2"/>
    <property type="match status" value="1"/>
</dbReference>
<feature type="disulfide bond" evidence="26">
    <location>
        <begin position="2081"/>
        <end position="2090"/>
    </location>
</feature>
<feature type="domain" description="GAIN-B" evidence="33">
    <location>
        <begin position="2335"/>
        <end position="2501"/>
    </location>
</feature>
<name>A0A8K0EVF7_BRALA</name>
<feature type="disulfide bond" evidence="26">
    <location>
        <begin position="2060"/>
        <end position="2072"/>
    </location>
</feature>
<feature type="disulfide bond" evidence="25">
    <location>
        <begin position="1900"/>
        <end position="1927"/>
    </location>
</feature>
<dbReference type="FunFam" id="1.20.1070.10:FF:000054">
    <property type="entry name" value="Adhesion G protein-coupled receptor E3"/>
    <property type="match status" value="1"/>
</dbReference>
<dbReference type="Gene3D" id="2.60.220.50">
    <property type="match status" value="1"/>
</dbReference>
<dbReference type="GO" id="GO:0004930">
    <property type="term" value="F:G protein-coupled receptor activity"/>
    <property type="evidence" value="ECO:0007669"/>
    <property type="project" value="UniProtKB-KW"/>
</dbReference>
<evidence type="ECO:0000256" key="26">
    <source>
        <dbReference type="PROSITE-ProRule" id="PRU00460"/>
    </source>
</evidence>
<dbReference type="GO" id="GO:0022603">
    <property type="term" value="P:regulation of anatomical structure morphogenesis"/>
    <property type="evidence" value="ECO:0007669"/>
    <property type="project" value="UniProtKB-ARBA"/>
</dbReference>
<dbReference type="Pfam" id="PF00053">
    <property type="entry name" value="EGF_laminin"/>
    <property type="match status" value="1"/>
</dbReference>
<feature type="compositionally biased region" description="Basic residues" evidence="27">
    <location>
        <begin position="2972"/>
        <end position="2982"/>
    </location>
</feature>
<dbReference type="SMART" id="SM00179">
    <property type="entry name" value="EGF_CA"/>
    <property type="match status" value="5"/>
</dbReference>
<comment type="similarity">
    <text evidence="4">Belongs to the G-protein coupled receptor 2 family. Adhesion G-protein coupled receptor (ADGR) subfamily.</text>
</comment>
<dbReference type="CDD" id="cd15441">
    <property type="entry name" value="7tmB2_CELSR_Adhesion_IV"/>
    <property type="match status" value="1"/>
</dbReference>
<dbReference type="GO" id="GO:0051239">
    <property type="term" value="P:regulation of multicellular organismal process"/>
    <property type="evidence" value="ECO:0007669"/>
    <property type="project" value="UniProtKB-ARBA"/>
</dbReference>
<keyword evidence="16 28" id="KW-0472">Membrane</keyword>
<dbReference type="EMBL" id="OV696690">
    <property type="protein sequence ID" value="CAH1264733.1"/>
    <property type="molecule type" value="Genomic_DNA"/>
</dbReference>
<evidence type="ECO:0000256" key="2">
    <source>
        <dbReference type="ARBA" id="ARBA00004221"/>
    </source>
</evidence>
<dbReference type="PROSITE" id="PS00010">
    <property type="entry name" value="ASX_HYDROXYL"/>
    <property type="match status" value="1"/>
</dbReference>
<dbReference type="Gene3D" id="4.10.1240.10">
    <property type="entry name" value="GPCR, family 2, extracellular hormone receptor domain"/>
    <property type="match status" value="1"/>
</dbReference>
<dbReference type="PROSITE" id="PS01248">
    <property type="entry name" value="EGF_LAM_1"/>
    <property type="match status" value="1"/>
</dbReference>
<dbReference type="SUPFAM" id="SSF81321">
    <property type="entry name" value="Family A G protein-coupled receptor-like"/>
    <property type="match status" value="1"/>
</dbReference>
<dbReference type="FunFam" id="2.60.40.60:FF:000013">
    <property type="entry name" value="Cadherin EGF LAG seven-pass G-type receptor"/>
    <property type="match status" value="1"/>
</dbReference>
<feature type="disulfide bond" evidence="24">
    <location>
        <begin position="1743"/>
        <end position="1752"/>
    </location>
</feature>
<evidence type="ECO:0000256" key="9">
    <source>
        <dbReference type="ARBA" id="ARBA00022553"/>
    </source>
</evidence>
<dbReference type="InterPro" id="IPR001879">
    <property type="entry name" value="GPCR_2_extracellular_dom"/>
</dbReference>
<reference evidence="37" key="1">
    <citation type="submission" date="2022-01" db="EMBL/GenBank/DDBJ databases">
        <authorList>
            <person name="Braso-Vives M."/>
        </authorList>
    </citation>
    <scope>NUCLEOTIDE SEQUENCE</scope>
</reference>
<feature type="region of interest" description="Disordered" evidence="27">
    <location>
        <begin position="2797"/>
        <end position="2820"/>
    </location>
</feature>
<dbReference type="FunFam" id="2.10.25.10:FF:000113">
    <property type="entry name" value="Cadherin, EGF LAG seven-pass G-type receptor 3"/>
    <property type="match status" value="1"/>
</dbReference>
<evidence type="ECO:0000256" key="21">
    <source>
        <dbReference type="ARBA" id="ARBA00023278"/>
    </source>
</evidence>
<dbReference type="GO" id="GO:0016324">
    <property type="term" value="C:apical plasma membrane"/>
    <property type="evidence" value="ECO:0007669"/>
    <property type="project" value="UniProtKB-SubCell"/>
</dbReference>
<dbReference type="PROSITE" id="PS50026">
    <property type="entry name" value="EGF_3"/>
    <property type="match status" value="5"/>
</dbReference>
<evidence type="ECO:0000256" key="28">
    <source>
        <dbReference type="SAM" id="Phobius"/>
    </source>
</evidence>
<feature type="domain" description="Cadherin" evidence="36">
    <location>
        <begin position="1068"/>
        <end position="1169"/>
    </location>
</feature>
<feature type="compositionally biased region" description="Basic and acidic residues" evidence="27">
    <location>
        <begin position="3089"/>
        <end position="3108"/>
    </location>
</feature>
<evidence type="ECO:0000256" key="4">
    <source>
        <dbReference type="ARBA" id="ARBA00007343"/>
    </source>
</evidence>
<feature type="region of interest" description="Disordered" evidence="27">
    <location>
        <begin position="2859"/>
        <end position="2902"/>
    </location>
</feature>
<dbReference type="Gene3D" id="2.170.300.10">
    <property type="entry name" value="Tie2 ligand-binding domain superfamily"/>
    <property type="match status" value="1"/>
</dbReference>
<dbReference type="SMART" id="SM00303">
    <property type="entry name" value="GPS"/>
    <property type="match status" value="1"/>
</dbReference>
<dbReference type="PROSITE" id="PS50268">
    <property type="entry name" value="CADHERIN_2"/>
    <property type="match status" value="9"/>
</dbReference>
<evidence type="ECO:0000259" key="35">
    <source>
        <dbReference type="PROSITE" id="PS50261"/>
    </source>
</evidence>
<keyword evidence="15" id="KW-0297">G-protein coupled receptor</keyword>
<feature type="transmembrane region" description="Helical" evidence="28">
    <location>
        <begin position="2508"/>
        <end position="2535"/>
    </location>
</feature>
<feature type="domain" description="Cadherin" evidence="36">
    <location>
        <begin position="860"/>
        <end position="961"/>
    </location>
</feature>
<dbReference type="PROSITE" id="PS50227">
    <property type="entry name" value="G_PROTEIN_RECEP_F2_3"/>
    <property type="match status" value="1"/>
</dbReference>
<dbReference type="Pfam" id="PF01825">
    <property type="entry name" value="GPS"/>
    <property type="match status" value="1"/>
</dbReference>
<dbReference type="InterPro" id="IPR000152">
    <property type="entry name" value="EGF-type_Asp/Asn_hydroxyl_site"/>
</dbReference>
<feature type="domain" description="EGF-like" evidence="31">
    <location>
        <begin position="1467"/>
        <end position="1506"/>
    </location>
</feature>
<feature type="domain" description="Laminin G" evidence="30">
    <location>
        <begin position="1507"/>
        <end position="1714"/>
    </location>
</feature>
<dbReference type="Gene3D" id="1.20.1070.10">
    <property type="entry name" value="Rhodopsin 7-helix transmembrane proteins"/>
    <property type="match status" value="1"/>
</dbReference>
<dbReference type="CDD" id="cd11304">
    <property type="entry name" value="Cadherin_repeat"/>
    <property type="match status" value="10"/>
</dbReference>
<dbReference type="Gene3D" id="2.60.40.60">
    <property type="entry name" value="Cadherins"/>
    <property type="match status" value="9"/>
</dbReference>
<feature type="disulfide bond" evidence="26">
    <location>
        <begin position="2062"/>
        <end position="2079"/>
    </location>
</feature>
<dbReference type="PANTHER" id="PTHR24026">
    <property type="entry name" value="FAT ATYPICAL CADHERIN-RELATED"/>
    <property type="match status" value="1"/>
</dbReference>
<feature type="transmembrane region" description="Helical" evidence="28">
    <location>
        <begin position="2654"/>
        <end position="2676"/>
    </location>
</feature>
<evidence type="ECO:0000256" key="7">
    <source>
        <dbReference type="ARBA" id="ARBA00022475"/>
    </source>
</evidence>
<feature type="compositionally biased region" description="Acidic residues" evidence="27">
    <location>
        <begin position="2866"/>
        <end position="2882"/>
    </location>
</feature>
<feature type="domain" description="EGF-like" evidence="31">
    <location>
        <begin position="1965"/>
        <end position="2003"/>
    </location>
</feature>
<feature type="domain" description="Cadherin" evidence="36">
    <location>
        <begin position="548"/>
        <end position="652"/>
    </location>
</feature>
<evidence type="ECO:0000259" key="31">
    <source>
        <dbReference type="PROSITE" id="PS50026"/>
    </source>
</evidence>
<keyword evidence="20" id="KW-0807">Transducer</keyword>
<dbReference type="PROSITE" id="PS50221">
    <property type="entry name" value="GAIN_B"/>
    <property type="match status" value="1"/>
</dbReference>
<proteinExistence type="inferred from homology"/>
<feature type="domain" description="Cadherin" evidence="36">
    <location>
        <begin position="653"/>
        <end position="757"/>
    </location>
</feature>
<dbReference type="Gene3D" id="2.10.25.10">
    <property type="entry name" value="Laminin"/>
    <property type="match status" value="5"/>
</dbReference>
<organism evidence="37 38">
    <name type="scientific">Branchiostoma lanceolatum</name>
    <name type="common">Common lancelet</name>
    <name type="synonym">Amphioxus lanceolatum</name>
    <dbReference type="NCBI Taxonomy" id="7740"/>
    <lineage>
        <taxon>Eukaryota</taxon>
        <taxon>Metazoa</taxon>
        <taxon>Chordata</taxon>
        <taxon>Cephalochordata</taxon>
        <taxon>Leptocardii</taxon>
        <taxon>Amphioxiformes</taxon>
        <taxon>Branchiostomatidae</taxon>
        <taxon>Branchiostoma</taxon>
    </lineage>
</organism>
<evidence type="ECO:0000256" key="24">
    <source>
        <dbReference type="PROSITE-ProRule" id="PRU00076"/>
    </source>
</evidence>
<feature type="domain" description="G-protein coupled receptors family 2 profile 1" evidence="34">
    <location>
        <begin position="2092"/>
        <end position="2165"/>
    </location>
</feature>
<evidence type="ECO:0000256" key="13">
    <source>
        <dbReference type="ARBA" id="ARBA00022837"/>
    </source>
</evidence>
<dbReference type="InterPro" id="IPR001791">
    <property type="entry name" value="Laminin_G"/>
</dbReference>
<keyword evidence="22 26" id="KW-0424">Laminin EGF-like domain</keyword>
<feature type="domain" description="Laminin G" evidence="30">
    <location>
        <begin position="1757"/>
        <end position="1927"/>
    </location>
</feature>
<feature type="domain" description="EGF-like" evidence="31">
    <location>
        <begin position="1929"/>
        <end position="1962"/>
    </location>
</feature>
<dbReference type="InterPro" id="IPR020894">
    <property type="entry name" value="Cadherin_CS"/>
</dbReference>
<dbReference type="FunFam" id="2.60.40.60:FF:000010">
    <property type="entry name" value="Cadherin EGF LAG seven-pass G-type receptor 3"/>
    <property type="match status" value="1"/>
</dbReference>
<feature type="compositionally biased region" description="Basic and acidic residues" evidence="27">
    <location>
        <begin position="3031"/>
        <end position="3046"/>
    </location>
</feature>
<feature type="compositionally biased region" description="Pro residues" evidence="27">
    <location>
        <begin position="3072"/>
        <end position="3082"/>
    </location>
</feature>
<dbReference type="SUPFAM" id="SSF49899">
    <property type="entry name" value="Concanavalin A-like lectins/glucanases"/>
    <property type="match status" value="2"/>
</dbReference>
<feature type="chain" id="PRO_5036272167" evidence="29">
    <location>
        <begin position="25"/>
        <end position="3212"/>
    </location>
</feature>
<dbReference type="PROSITE" id="PS50027">
    <property type="entry name" value="EGF_LAM_2"/>
    <property type="match status" value="1"/>
</dbReference>
<evidence type="ECO:0000256" key="23">
    <source>
        <dbReference type="PROSITE-ProRule" id="PRU00043"/>
    </source>
</evidence>
<dbReference type="FunFam" id="2.10.25.10:FF:000095">
    <property type="entry name" value="Notch, isoform B"/>
    <property type="match status" value="1"/>
</dbReference>
<evidence type="ECO:0000256" key="22">
    <source>
        <dbReference type="ARBA" id="ARBA00023292"/>
    </source>
</evidence>
<dbReference type="Pfam" id="PF23592">
    <property type="entry name" value="Cadherin_CELSR2_9th"/>
    <property type="match status" value="1"/>
</dbReference>
<evidence type="ECO:0000256" key="29">
    <source>
        <dbReference type="SAM" id="SignalP"/>
    </source>
</evidence>
<feature type="compositionally biased region" description="Low complexity" evidence="27">
    <location>
        <begin position="2985"/>
        <end position="2998"/>
    </location>
</feature>
<dbReference type="SMART" id="SM00282">
    <property type="entry name" value="LamG"/>
    <property type="match status" value="2"/>
</dbReference>
<evidence type="ECO:0000313" key="37">
    <source>
        <dbReference type="EMBL" id="CAH1264733.1"/>
    </source>
</evidence>
<comment type="function">
    <text evidence="1">Receptor that may have an important role in cell/cell signaling during nervous system formation.</text>
</comment>
<evidence type="ECO:0000256" key="11">
    <source>
        <dbReference type="ARBA" id="ARBA00022729"/>
    </source>
</evidence>
<comment type="caution">
    <text evidence="24">Lacks conserved residue(s) required for the propagation of feature annotation.</text>
</comment>
<sequence length="3212" mass="355321">MEMPFVWLGGCLYTLLLYFTLSSSSDLDVPGSSPYTVHLENSTSVGKAVFDAWLGPGWRYRWVPGPGTHQARRFFSLDPVTGVLSVSKELDCSRLYHNPFTAHIGARTSKIAASGRKSASLLSEPHQEVFVWTDLDGESQGRTRDSVKIPRTSEDVDYTSIPVELWIHGENCRFRHRKNLNQALQSLGVQTVHLHRHANRHANNAVQHGAADTNLCLSQNQVLFSPADYVPTNILESCQVSYNILNSSLSLGHTGFGIITKDALCTDEDNPSITVQVMLDLVCDIGSVPMSSQMLLHVMLGRRVQPDFVPVRTLHHMFKFRRKRSSNSFPSFGPSPAFVVQVPENEDPGYVVTVVTATDPDPGDAGRLQYSMVALQNSRSQDLFSINPESGEVTTQEILDREDMNRHFFRVTARDNGSPPRSATATLQIDILDMNDHDPEFEENSYREAVHEGIEIGSNVLTVRATDQDIGPNSDIRYSIINPSGTNTAFQISRRDGVITTTEALDRETTASYRLEVRASDQGTPPRTSDVVVTITVLDENDNEPRFGQQSYAKDVPENVRPDTVIQTVAATDPDEGTNSQIRYSLIGGNSQGHFTIDSSTGDISVITNLDFESTPRYRLIVKAQDSGRPSMWSSVVLTVSVIDVNDHDPQFVSTPFETSVFEDVRVGFSVIHIQAIDADSGSNAALTYSLANVPARMPFEIDGDTGWIVTNAELDREAHAIYDFNVQAADAGSPARTAAARVSINILDVNDNAPVFSPKVYYISVPEDADPGTSVLTVTANDADEVGTVSYQITGGNVRNRFSITSQNSLGTISVALPLDYKQETRFVLTVQATDRMLSDDAQVYINITDANTHRPVFQQSPYSVYVDEDVPIGTTILVVSANDEDEGENARISYSMDILNAFEIEPSTGAIKTKQRLDHEAQASFAVSVTATDHGVPSKFDESYVDIIVNDVNDNAPVFLLESYSGSVREDCSRGTSVTQISATDADSGTNGQIRYTFTGGDNGEDAFVIDERSGIIRTDKRLDRELIPVYNLVAYAEDQGQPEKKTPVDIIVTIEDVNDNAPQFPSDTIDIYVPENRVVGSVVARITANDPDEGQNAEVMYYITKGNNPELFQLDIFSGELVTLIDLDYEARNFYEITVQARSMPLFSEAIVNIHIQDENDNIPVLQDFEIVFNNYRNHFPTDYIGRIPAFDPDVSDRLTYSFTFGNNANLLHLNQSTGEIKLSPQLDSDRAFEAPLGVSVTDGINKVSAQCLLKVSVVTDEMLSNSITVRLGNMTQELFLSPRYNRFVEGLAAILQTPQDHIHIFNVRDDVDVSHKILNVSFSARDPTQIRTVYYTPQYLRERVYLRRTLLNQLTAATVLPFDDNVCLIEPCPNYERCVSVLKFDSTAPFVTSDTVLFRAIHPINGLRCKCPLGFTGSYCETEINLCYSSPCGGNGNCMRKEGGYTCVCNEDYAGDNCEINAREGRCTDYVCRNGGVCTNLLVGGFRCNCGMQGSHVTDFCEVSTRSFPPRSFLTFPALQQRFRMQLSLTFASQNRNALLLYNGRYNVKHDYLALEIVDGQIKFSFSTGQETTVVQPHVPGGVNDGQWHTVTINYMNKPCSADEPCFNIPYGPSDEKVATVSIDDCDTAIAVKYGSVIGNYSCAAQGVQLSGKKSLDLTGPMIMGGLPSLEEQFPVKNRDFVGCIKDFYIDNKFVDLASFMSNNGTTAGCPARQQFCTSNPCRNGGTCENDWERFYCNCPTGWGGPTCNRAMQAPKRYSGNSVMDYSVTSLPVISLPWYNGLMFRTRQASGLMMRINIGDFNVINLELVNGFLQYRFTMKTITMTNRRVNDGEWHSVEVRWTDSGELAVDLDYGGSVNSTTISDWISRLRIRKVNVGGLKQGTGSNVVVENGFRGCIQGVTLGGARNQLNPSTATSHNVEAGCVVDDLCDSSPCPGNSFCNDEWESFSCQCDIGYVGRGCVSACELNPCEHGSTCVAMPSASHGYSCECTELYQGQYCEEKIQQPCPSRWWGYPICGPCDCDESKGFDPDCNKTTGECYCKEHHYQPKDSEVCFPCDCYLEGSNSMDCDQETGQCSCGNGVIGRRCDSCHNPFAEVTGRSCEVIYDGCPKSYAAGKWWPQTRFGLTSREECPSGASGTAERQCSEETGWLAPNMFNCTSRNFIPLKTALEGLRGKLSSEQVQSIAEDLRNATVDTPDLYGNDVNISYQLLSRVLERETQEGGLNLTATQDQDFNNNMVESIGHLLEPKNQDWWNTIQRTHSGTADMLRLYEKYAETLARNMEDTYSAPFAITVPNVVMAVKAFERDNLTGVAMPQYGDDLFQGSDNELFDSSTNVQLPPSLLGKHQEEETNVISRTRRDTGDGTEVERKLVVATLLFKDLGQVMPKSYDTSSGLYIPDKPVINSPVLTVAVYDGSENGTDIPVVLLDPVYLEFKLLQGENRSKPQCVYWDFNLPHHNGAGAWTTRGCRLMERNTTHIKCGCDHLSSFAILMDDSPSEFGLNRPVALMVVTYVGIGISLVLLVAAFLTFMCLKNLQSNTNTIHKNLVASIFIAELIFLVGVNATHNQLMCTLVAILLHYSFLTAFAWMFLEALHIYRMLTEIRNINQGHMRFYYSIGWGAPAIIVGLAFGVKPESYGNRDFCWLQVNDRLFWTLAGPILLVVLINLFVFIFAVRRMLRMARKDPEHQSLKSGLMATAILIPLLGTTWVFGVLAVNQDLETFHYMFAIMTCMQGLFVFLFHCIFNPSVRQGWSRCWGRCRGKKFTYEDSVTTRTTLMSRSALAYNNTSSADGGLHRINIGTSTNSTGSRSTGKTSTSQLWRTDGMLRTGYNPNDYKPNHPMFQDGKINKEEVTVAQVEGKPEGDSDSDSDLSLNDPDDDLSLASSHSSDDEEYDGQPNWEKTIKLSDLSLEVVMEDAPKSLRPILKSPKSSRSSRSRSSKSSRERRERRMSDEGSESNSDSSAAKELKQILKKPGSRKGIAKSASGNFYSSSSSSDSESEYEFLQKDPKDASQNPQTMADMPDMVAESGDGKREAQLGKGEHLKPPVHGPLHSTPKDPVTVNRVPREKPPLMPKPKPKWPGEPLSASERESLGSLDRLKVEPKVNGDKPSPPVSQHGGSIHGSQPDVVRIQPGSREFLTKPLVHNSILHDLRYKPPSRGSSDSGSRGQGSRQTSRDDLDRLPNLHMAIRTNGTMSDHAASDTDGSNETSV</sequence>
<feature type="domain" description="EGF-like" evidence="31">
    <location>
        <begin position="1717"/>
        <end position="1753"/>
    </location>
</feature>
<dbReference type="InterPro" id="IPR056286">
    <property type="entry name" value="Cadherin_CELSR1-3_9th"/>
</dbReference>
<evidence type="ECO:0000256" key="10">
    <source>
        <dbReference type="ARBA" id="ARBA00022692"/>
    </source>
</evidence>
<feature type="domain" description="Cadherin" evidence="36">
    <location>
        <begin position="334"/>
        <end position="441"/>
    </location>
</feature>
<dbReference type="InterPro" id="IPR000832">
    <property type="entry name" value="GPCR_2_secretin-like"/>
</dbReference>
<evidence type="ECO:0000256" key="6">
    <source>
        <dbReference type="ARBA" id="ARBA00022473"/>
    </source>
</evidence>
<feature type="transmembrane region" description="Helical" evidence="28">
    <location>
        <begin position="2723"/>
        <end position="2746"/>
    </location>
</feature>
<feature type="domain" description="Cadherin" evidence="36">
    <location>
        <begin position="758"/>
        <end position="859"/>
    </location>
</feature>
<dbReference type="InterPro" id="IPR013320">
    <property type="entry name" value="ConA-like_dom_sf"/>
</dbReference>
<dbReference type="GO" id="GO:0048638">
    <property type="term" value="P:regulation of developmental growth"/>
    <property type="evidence" value="ECO:0007669"/>
    <property type="project" value="UniProtKB-ARBA"/>
</dbReference>
<dbReference type="Proteomes" id="UP000838412">
    <property type="component" value="Chromosome 5"/>
</dbReference>
<dbReference type="Gene3D" id="2.60.120.200">
    <property type="match status" value="2"/>
</dbReference>
<dbReference type="PROSITE" id="PS50261">
    <property type="entry name" value="G_PROTEIN_RECEP_F2_4"/>
    <property type="match status" value="1"/>
</dbReference>
<dbReference type="OrthoDB" id="26203at2759"/>
<evidence type="ECO:0000256" key="17">
    <source>
        <dbReference type="ARBA" id="ARBA00023157"/>
    </source>
</evidence>
<dbReference type="Pfam" id="PF16489">
    <property type="entry name" value="GAIN"/>
    <property type="match status" value="1"/>
</dbReference>
<comment type="subcellular location">
    <subcellularLocation>
        <location evidence="2">Apical cell membrane</location>
    </subcellularLocation>
    <subcellularLocation>
        <location evidence="3">Cell membrane</location>
        <topology evidence="3">Multi-pass membrane protein</topology>
    </subcellularLocation>
</comment>
<dbReference type="GO" id="GO:0016339">
    <property type="term" value="P:calcium-dependent cell-cell adhesion via plasma membrane cell adhesion molecules"/>
    <property type="evidence" value="ECO:0007669"/>
    <property type="project" value="UniProtKB-ARBA"/>
</dbReference>
<keyword evidence="13 23" id="KW-0106">Calcium</keyword>
<feature type="transmembrane region" description="Helical" evidence="28">
    <location>
        <begin position="2547"/>
        <end position="2568"/>
    </location>
</feature>
<dbReference type="InterPro" id="IPR001881">
    <property type="entry name" value="EGF-like_Ca-bd_dom"/>
</dbReference>
<feature type="compositionally biased region" description="Basic and acidic residues" evidence="27">
    <location>
        <begin position="2943"/>
        <end position="2954"/>
    </location>
</feature>
<dbReference type="Pfam" id="PF00028">
    <property type="entry name" value="Cadherin"/>
    <property type="match status" value="8"/>
</dbReference>
<dbReference type="FunFam" id="4.10.1240.10:FF:000021">
    <property type="entry name" value="Cadherin EGF LAG seven-pass G-type receptor"/>
    <property type="match status" value="1"/>
</dbReference>
<dbReference type="FunFam" id="2.60.40.60:FF:000038">
    <property type="entry name" value="Cadherin EGF LAG seven-pass G-type receptor 3"/>
    <property type="match status" value="1"/>
</dbReference>
<feature type="domain" description="EGF-like" evidence="31">
    <location>
        <begin position="1427"/>
        <end position="1463"/>
    </location>
</feature>
<dbReference type="InterPro" id="IPR002126">
    <property type="entry name" value="Cadherin-like_dom"/>
</dbReference>
<dbReference type="PROSITE" id="PS50025">
    <property type="entry name" value="LAM_G_DOMAIN"/>
    <property type="match status" value="2"/>
</dbReference>
<feature type="compositionally biased region" description="Low complexity" evidence="27">
    <location>
        <begin position="3159"/>
        <end position="3174"/>
    </location>
</feature>
<evidence type="ECO:0000256" key="19">
    <source>
        <dbReference type="ARBA" id="ARBA00023180"/>
    </source>
</evidence>
<dbReference type="PRINTS" id="PR00205">
    <property type="entry name" value="CADHERIN"/>
</dbReference>
<dbReference type="Pfam" id="PF00008">
    <property type="entry name" value="EGF"/>
    <property type="match status" value="2"/>
</dbReference>
<keyword evidence="19" id="KW-0325">Glycoprotein</keyword>
<keyword evidence="38" id="KW-1185">Reference proteome</keyword>
<dbReference type="FunFam" id="2.60.40.60:FF:000015">
    <property type="entry name" value="FAT atypical cadherin 1"/>
    <property type="match status" value="1"/>
</dbReference>
<dbReference type="CDD" id="cd00110">
    <property type="entry name" value="LamG"/>
    <property type="match status" value="2"/>
</dbReference>
<dbReference type="GO" id="GO:0005509">
    <property type="term" value="F:calcium ion binding"/>
    <property type="evidence" value="ECO:0007669"/>
    <property type="project" value="UniProtKB-UniRule"/>
</dbReference>
<evidence type="ECO:0000259" key="34">
    <source>
        <dbReference type="PROSITE" id="PS50227"/>
    </source>
</evidence>
<evidence type="ECO:0000259" key="33">
    <source>
        <dbReference type="PROSITE" id="PS50221"/>
    </source>
</evidence>
<dbReference type="SUPFAM" id="SSF57196">
    <property type="entry name" value="EGF/Laminin"/>
    <property type="match status" value="3"/>
</dbReference>
<feature type="compositionally biased region" description="Basic and acidic residues" evidence="27">
    <location>
        <begin position="3175"/>
        <end position="3184"/>
    </location>
</feature>
<feature type="domain" description="Cadherin" evidence="36">
    <location>
        <begin position="1188"/>
        <end position="1288"/>
    </location>
</feature>
<dbReference type="SUPFAM" id="SSF49313">
    <property type="entry name" value="Cadherin-like"/>
    <property type="match status" value="9"/>
</dbReference>
<feature type="region of interest" description="Disordered" evidence="27">
    <location>
        <begin position="2921"/>
        <end position="3212"/>
    </location>
</feature>
<dbReference type="FunFam" id="2.60.120.200:FF:000173">
    <property type="entry name" value="Cadherin EGF LAG seven-pass G-type receptor"/>
    <property type="match status" value="1"/>
</dbReference>
<dbReference type="InterPro" id="IPR000203">
    <property type="entry name" value="GPS"/>
</dbReference>
<evidence type="ECO:0000256" key="3">
    <source>
        <dbReference type="ARBA" id="ARBA00004651"/>
    </source>
</evidence>
<dbReference type="InterPro" id="IPR032471">
    <property type="entry name" value="AGRL2-4_GAIN_subdom_A"/>
</dbReference>
<evidence type="ECO:0000256" key="14">
    <source>
        <dbReference type="ARBA" id="ARBA00022989"/>
    </source>
</evidence>
<evidence type="ECO:0000256" key="5">
    <source>
        <dbReference type="ARBA" id="ARBA00010933"/>
    </source>
</evidence>
<dbReference type="Gene3D" id="1.25.40.610">
    <property type="match status" value="1"/>
</dbReference>
<dbReference type="PANTHER" id="PTHR24026:SF51">
    <property type="entry name" value="PROTOCADHERIN-LIKE WING POLARITY PROTEIN STAN"/>
    <property type="match status" value="1"/>
</dbReference>
<evidence type="ECO:0000313" key="38">
    <source>
        <dbReference type="Proteomes" id="UP000838412"/>
    </source>
</evidence>
<dbReference type="FunFam" id="2.60.40.60:FF:000029">
    <property type="entry name" value="Cadherin EGF LAG seven-pass G-type receptor 3"/>
    <property type="match status" value="1"/>
</dbReference>
<dbReference type="FunFam" id="2.60.120.200:FF:000059">
    <property type="entry name" value="Cadherin EGF LAG seven-pass G-type receptor 1"/>
    <property type="match status" value="1"/>
</dbReference>
<dbReference type="InterPro" id="IPR057244">
    <property type="entry name" value="GAIN_B"/>
</dbReference>
<dbReference type="SMART" id="SM00180">
    <property type="entry name" value="EGF_Lam"/>
    <property type="match status" value="1"/>
</dbReference>
<feature type="domain" description="Laminin EGF-like" evidence="32">
    <location>
        <begin position="2060"/>
        <end position="2107"/>
    </location>
</feature>
<dbReference type="InterPro" id="IPR046338">
    <property type="entry name" value="GAIN_dom_sf"/>
</dbReference>
<evidence type="ECO:0000256" key="25">
    <source>
        <dbReference type="PROSITE-ProRule" id="PRU00122"/>
    </source>
</evidence>
<dbReference type="Pfam" id="PF02210">
    <property type="entry name" value="Laminin_G_2"/>
    <property type="match status" value="2"/>
</dbReference>
<gene>
    <name evidence="37" type="primary">CELSR2</name>
    <name evidence="37" type="ORF">BLAG_LOCUS18988</name>
</gene>
<dbReference type="Pfam" id="PF00002">
    <property type="entry name" value="7tm_2"/>
    <property type="match status" value="1"/>
</dbReference>
<evidence type="ECO:0000256" key="27">
    <source>
        <dbReference type="SAM" id="MobiDB-lite"/>
    </source>
</evidence>
<dbReference type="InterPro" id="IPR000742">
    <property type="entry name" value="EGF"/>
</dbReference>
<comment type="similarity">
    <text evidence="5">Belongs to the G-protein coupled receptor 2 family. LN-TM7 subfamily.</text>
</comment>
<dbReference type="SMART" id="SM00008">
    <property type="entry name" value="HormR"/>
    <property type="match status" value="1"/>
</dbReference>
<keyword evidence="7" id="KW-1003">Cell membrane</keyword>
<evidence type="ECO:0000256" key="12">
    <source>
        <dbReference type="ARBA" id="ARBA00022737"/>
    </source>
</evidence>
<keyword evidence="8 24" id="KW-0245">EGF-like domain</keyword>
<keyword evidence="18" id="KW-0675">Receptor</keyword>
<keyword evidence="17 24" id="KW-1015">Disulfide bond</keyword>
<keyword evidence="11 29" id="KW-0732">Signal</keyword>
<dbReference type="InterPro" id="IPR002049">
    <property type="entry name" value="LE_dom"/>
</dbReference>
<dbReference type="FunFam" id="2.10.25.10:FF:000011">
    <property type="entry name" value="Cadherin EGF LAG seven-pass G-type receptor"/>
    <property type="match status" value="1"/>
</dbReference>
<dbReference type="SMART" id="SM00181">
    <property type="entry name" value="EGF"/>
    <property type="match status" value="6"/>
</dbReference>
<evidence type="ECO:0000256" key="16">
    <source>
        <dbReference type="ARBA" id="ARBA00023136"/>
    </source>
</evidence>
<protein>
    <submittedName>
        <fullName evidence="37">CELSR2 protein</fullName>
    </submittedName>
</protein>
<dbReference type="FunFam" id="2.60.40.60:FF:000020">
    <property type="entry name" value="Dachsous cadherin-related 1b"/>
    <property type="match status" value="3"/>
</dbReference>
<dbReference type="InterPro" id="IPR015919">
    <property type="entry name" value="Cadherin-like_sf"/>
</dbReference>
<dbReference type="InterPro" id="IPR017981">
    <property type="entry name" value="GPCR_2-like_7TM"/>
</dbReference>
<evidence type="ECO:0000256" key="20">
    <source>
        <dbReference type="ARBA" id="ARBA00023224"/>
    </source>
</evidence>
<feature type="compositionally biased region" description="Low complexity" evidence="27">
    <location>
        <begin position="2802"/>
        <end position="2819"/>
    </location>
</feature>
<keyword evidence="10 28" id="KW-0812">Transmembrane</keyword>
<feature type="domain" description="Cadherin" evidence="36">
    <location>
        <begin position="442"/>
        <end position="547"/>
    </location>
</feature>
<feature type="disulfide bond" evidence="24">
    <location>
        <begin position="1453"/>
        <end position="1462"/>
    </location>
</feature>
<dbReference type="PROSITE" id="PS00232">
    <property type="entry name" value="CADHERIN_1"/>
    <property type="match status" value="6"/>
</dbReference>
<evidence type="ECO:0000259" key="32">
    <source>
        <dbReference type="PROSITE" id="PS50027"/>
    </source>
</evidence>
<dbReference type="FunFam" id="2.60.40.60:FF:000044">
    <property type="entry name" value="Cadherin, EGF LAG seven-pass G-type receptor 3"/>
    <property type="match status" value="1"/>
</dbReference>
<dbReference type="PRINTS" id="PR00249">
    <property type="entry name" value="GPCRSECRETIN"/>
</dbReference>
<dbReference type="GO" id="GO:0007156">
    <property type="term" value="P:homophilic cell adhesion via plasma membrane adhesion molecules"/>
    <property type="evidence" value="ECO:0007669"/>
    <property type="project" value="InterPro"/>
</dbReference>
<feature type="domain" description="G-protein coupled receptors family 2 profile 2" evidence="35">
    <location>
        <begin position="2510"/>
        <end position="2747"/>
    </location>
</feature>
<feature type="signal peptide" evidence="29">
    <location>
        <begin position="1"/>
        <end position="24"/>
    </location>
</feature>
<dbReference type="PROSITE" id="PS00022">
    <property type="entry name" value="EGF_1"/>
    <property type="match status" value="4"/>
</dbReference>
<dbReference type="InterPro" id="IPR017983">
    <property type="entry name" value="GPCR_2_secretin-like_CS"/>
</dbReference>
<dbReference type="GO" id="GO:0007166">
    <property type="term" value="P:cell surface receptor signaling pathway"/>
    <property type="evidence" value="ECO:0007669"/>
    <property type="project" value="InterPro"/>
</dbReference>
<keyword evidence="9" id="KW-0597">Phosphoprotein</keyword>
<dbReference type="InterPro" id="IPR036445">
    <property type="entry name" value="GPCR_2_extracell_dom_sf"/>
</dbReference>
<feature type="domain" description="Cadherin" evidence="36">
    <location>
        <begin position="962"/>
        <end position="1067"/>
    </location>
</feature>
<evidence type="ECO:0000259" key="36">
    <source>
        <dbReference type="PROSITE" id="PS50268"/>
    </source>
</evidence>
<dbReference type="SMART" id="SM00112">
    <property type="entry name" value="CA"/>
    <property type="match status" value="8"/>
</dbReference>
<evidence type="ECO:0000256" key="15">
    <source>
        <dbReference type="ARBA" id="ARBA00023040"/>
    </source>
</evidence>
<evidence type="ECO:0000256" key="1">
    <source>
        <dbReference type="ARBA" id="ARBA00002066"/>
    </source>
</evidence>
<evidence type="ECO:0000256" key="18">
    <source>
        <dbReference type="ARBA" id="ARBA00023170"/>
    </source>
</evidence>
<evidence type="ECO:0000256" key="8">
    <source>
        <dbReference type="ARBA" id="ARBA00022536"/>
    </source>
</evidence>
<feature type="transmembrane region" description="Helical" evidence="28">
    <location>
        <begin position="2614"/>
        <end position="2634"/>
    </location>
</feature>
<dbReference type="EMBL" id="OV696690">
    <property type="protein sequence ID" value="CAH1264731.1"/>
    <property type="molecule type" value="Genomic_DNA"/>
</dbReference>
<feature type="disulfide bond" evidence="24">
    <location>
        <begin position="1993"/>
        <end position="2002"/>
    </location>
</feature>